<dbReference type="AlphaFoldDB" id="A0A0J1FLY4"/>
<dbReference type="Gene3D" id="3.30.450.40">
    <property type="match status" value="1"/>
</dbReference>
<dbReference type="SMART" id="SM00346">
    <property type="entry name" value="HTH_ICLR"/>
    <property type="match status" value="1"/>
</dbReference>
<dbReference type="OrthoDB" id="9807558at2"/>
<dbReference type="PROSITE" id="PS51078">
    <property type="entry name" value="ICLR_ED"/>
    <property type="match status" value="1"/>
</dbReference>
<dbReference type="Gene3D" id="1.10.10.10">
    <property type="entry name" value="Winged helix-like DNA-binding domain superfamily/Winged helix DNA-binding domain"/>
    <property type="match status" value="1"/>
</dbReference>
<dbReference type="PATRIC" id="fig|908627.4.peg.8894"/>
<dbReference type="NCBIfam" id="TIGR02431">
    <property type="entry name" value="pcaR_pcaU"/>
    <property type="match status" value="1"/>
</dbReference>
<dbReference type="GO" id="GO:0003677">
    <property type="term" value="F:DNA binding"/>
    <property type="evidence" value="ECO:0007669"/>
    <property type="project" value="UniProtKB-KW"/>
</dbReference>
<dbReference type="GO" id="GO:0045893">
    <property type="term" value="P:positive regulation of DNA-templated transcription"/>
    <property type="evidence" value="ECO:0007669"/>
    <property type="project" value="InterPro"/>
</dbReference>
<evidence type="ECO:0000259" key="5">
    <source>
        <dbReference type="PROSITE" id="PS51078"/>
    </source>
</evidence>
<dbReference type="PANTHER" id="PTHR30136">
    <property type="entry name" value="HELIX-TURN-HELIX TRANSCRIPTIONAL REGULATOR, ICLR FAMILY"/>
    <property type="match status" value="1"/>
</dbReference>
<dbReference type="InterPro" id="IPR014757">
    <property type="entry name" value="Tscrpt_reg_IclR_C"/>
</dbReference>
<keyword evidence="1" id="KW-0805">Transcription regulation</keyword>
<evidence type="ECO:0000259" key="4">
    <source>
        <dbReference type="PROSITE" id="PS51077"/>
    </source>
</evidence>
<proteinExistence type="predicted"/>
<protein>
    <submittedName>
        <fullName evidence="6">IclR family transcriptional regulator</fullName>
    </submittedName>
</protein>
<dbReference type="GO" id="GO:0045892">
    <property type="term" value="P:negative regulation of DNA-templated transcription"/>
    <property type="evidence" value="ECO:0007669"/>
    <property type="project" value="TreeGrafter"/>
</dbReference>
<dbReference type="GO" id="GO:0046278">
    <property type="term" value="P:3,4-dihydroxybenzoate metabolic process"/>
    <property type="evidence" value="ECO:0007669"/>
    <property type="project" value="InterPro"/>
</dbReference>
<evidence type="ECO:0000313" key="6">
    <source>
        <dbReference type="EMBL" id="KLU20738.1"/>
    </source>
</evidence>
<comment type="caution">
    <text evidence="6">The sequence shown here is derived from an EMBL/GenBank/DDBJ whole genome shotgun (WGS) entry which is preliminary data.</text>
</comment>
<name>A0A0J1FLY4_9BURK</name>
<dbReference type="PROSITE" id="PS51077">
    <property type="entry name" value="HTH_ICLR"/>
    <property type="match status" value="1"/>
</dbReference>
<dbReference type="GO" id="GO:0003700">
    <property type="term" value="F:DNA-binding transcription factor activity"/>
    <property type="evidence" value="ECO:0007669"/>
    <property type="project" value="TreeGrafter"/>
</dbReference>
<reference evidence="6 7" key="1">
    <citation type="journal article" date="2015" name="Genome Announc.">
        <title>Draft Genome Sequence of Burkholderia sp. Strain PML1(12), an Ectomycorrhizosphere-Inhabiting Bacterium with Effective Mineral-Weathering Ability.</title>
        <authorList>
            <person name="Uroz S."/>
            <person name="Oger P."/>
        </authorList>
    </citation>
    <scope>NUCLEOTIDE SEQUENCE [LARGE SCALE GENOMIC DNA]</scope>
    <source>
        <strain evidence="7">PML1(12)</strain>
    </source>
</reference>
<organism evidence="6 7">
    <name type="scientific">Caballeronia mineralivorans PML1(12)</name>
    <dbReference type="NCBI Taxonomy" id="908627"/>
    <lineage>
        <taxon>Bacteria</taxon>
        <taxon>Pseudomonadati</taxon>
        <taxon>Pseudomonadota</taxon>
        <taxon>Betaproteobacteria</taxon>
        <taxon>Burkholderiales</taxon>
        <taxon>Burkholderiaceae</taxon>
        <taxon>Caballeronia</taxon>
    </lineage>
</organism>
<dbReference type="SUPFAM" id="SSF46785">
    <property type="entry name" value="Winged helix' DNA-binding domain"/>
    <property type="match status" value="1"/>
</dbReference>
<dbReference type="RefSeq" id="WP_047897722.1">
    <property type="nucleotide sequence ID" value="NZ_AEJF01000243.1"/>
</dbReference>
<dbReference type="InterPro" id="IPR050707">
    <property type="entry name" value="HTH_MetabolicPath_Reg"/>
</dbReference>
<dbReference type="PANTHER" id="PTHR30136:SF34">
    <property type="entry name" value="TRANSCRIPTIONAL REGULATOR"/>
    <property type="match status" value="1"/>
</dbReference>
<keyword evidence="2" id="KW-0238">DNA-binding</keyword>
<dbReference type="EMBL" id="AEJF01000243">
    <property type="protein sequence ID" value="KLU20738.1"/>
    <property type="molecule type" value="Genomic_DNA"/>
</dbReference>
<evidence type="ECO:0000313" key="7">
    <source>
        <dbReference type="Proteomes" id="UP000035963"/>
    </source>
</evidence>
<dbReference type="InterPro" id="IPR036390">
    <property type="entry name" value="WH_DNA-bd_sf"/>
</dbReference>
<dbReference type="Pfam" id="PF09339">
    <property type="entry name" value="HTH_IclR"/>
    <property type="match status" value="1"/>
</dbReference>
<dbReference type="Pfam" id="PF01614">
    <property type="entry name" value="IclR_C"/>
    <property type="match status" value="1"/>
</dbReference>
<evidence type="ECO:0000256" key="3">
    <source>
        <dbReference type="ARBA" id="ARBA00023163"/>
    </source>
</evidence>
<feature type="domain" description="HTH iclR-type" evidence="4">
    <location>
        <begin position="20"/>
        <end position="80"/>
    </location>
</feature>
<dbReference type="InterPro" id="IPR029016">
    <property type="entry name" value="GAF-like_dom_sf"/>
</dbReference>
<keyword evidence="3" id="KW-0804">Transcription</keyword>
<keyword evidence="7" id="KW-1185">Reference proteome</keyword>
<dbReference type="InterPro" id="IPR012794">
    <property type="entry name" value="PcaR_PcaU"/>
</dbReference>
<dbReference type="SUPFAM" id="SSF55781">
    <property type="entry name" value="GAF domain-like"/>
    <property type="match status" value="1"/>
</dbReference>
<evidence type="ECO:0000256" key="1">
    <source>
        <dbReference type="ARBA" id="ARBA00023015"/>
    </source>
</evidence>
<evidence type="ECO:0000256" key="2">
    <source>
        <dbReference type="ARBA" id="ARBA00023125"/>
    </source>
</evidence>
<accession>A0A0J1FLY4</accession>
<feature type="domain" description="IclR-ED" evidence="5">
    <location>
        <begin position="81"/>
        <end position="265"/>
    </location>
</feature>
<dbReference type="InterPro" id="IPR005471">
    <property type="entry name" value="Tscrpt_reg_IclR_N"/>
</dbReference>
<gene>
    <name evidence="6" type="ORF">EOS_39715</name>
</gene>
<sequence length="265" mass="29267">MAAYETALDDDDEVRDRDYVGSFARGLEVIKVFNRHMPRRTLSEVAEASGMTRATVRRFLLTLVREGYAETDGKYFNLKPKILEIGFSALSSMNIWDIAQPIMNALSANVQESCFAAVLDGDSVIYVARAASNRIVNVGISIGSRTPAHCVSTGRVLLAALPDAEFQQYLEGAKLQKFTPNTVTSKVKLRELVEETRLRGWSIVDQELEISLRSISVPIRDRDGKVVAALNVCCPAERVTPQDISTRILSAMLEASKDITRALQA</sequence>
<dbReference type="InterPro" id="IPR036388">
    <property type="entry name" value="WH-like_DNA-bd_sf"/>
</dbReference>
<dbReference type="Proteomes" id="UP000035963">
    <property type="component" value="Unassembled WGS sequence"/>
</dbReference>